<dbReference type="GO" id="GO:0004803">
    <property type="term" value="F:transposase activity"/>
    <property type="evidence" value="ECO:0007669"/>
    <property type="project" value="InterPro"/>
</dbReference>
<dbReference type="SMART" id="SM01321">
    <property type="entry name" value="Y1_Tnp"/>
    <property type="match status" value="1"/>
</dbReference>
<dbReference type="InterPro" id="IPR002686">
    <property type="entry name" value="Transposase_17"/>
</dbReference>
<gene>
    <name evidence="2" type="ORF">Pla100_24760</name>
</gene>
<dbReference type="Proteomes" id="UP000316213">
    <property type="component" value="Unassembled WGS sequence"/>
</dbReference>
<dbReference type="Pfam" id="PF01797">
    <property type="entry name" value="Y1_Tnp"/>
    <property type="match status" value="1"/>
</dbReference>
<dbReference type="OrthoDB" id="277009at2"/>
<name>A0A5C6ABD9_9BACT</name>
<reference evidence="2 3" key="1">
    <citation type="submission" date="2019-02" db="EMBL/GenBank/DDBJ databases">
        <title>Deep-cultivation of Planctomycetes and their phenomic and genomic characterization uncovers novel biology.</title>
        <authorList>
            <person name="Wiegand S."/>
            <person name="Jogler M."/>
            <person name="Boedeker C."/>
            <person name="Pinto D."/>
            <person name="Vollmers J."/>
            <person name="Rivas-Marin E."/>
            <person name="Kohn T."/>
            <person name="Peeters S.H."/>
            <person name="Heuer A."/>
            <person name="Rast P."/>
            <person name="Oberbeckmann S."/>
            <person name="Bunk B."/>
            <person name="Jeske O."/>
            <person name="Meyerdierks A."/>
            <person name="Storesund J.E."/>
            <person name="Kallscheuer N."/>
            <person name="Luecker S."/>
            <person name="Lage O.M."/>
            <person name="Pohl T."/>
            <person name="Merkel B.J."/>
            <person name="Hornburger P."/>
            <person name="Mueller R.-W."/>
            <person name="Bruemmer F."/>
            <person name="Labrenz M."/>
            <person name="Spormann A.M."/>
            <person name="Op Den Camp H."/>
            <person name="Overmann J."/>
            <person name="Amann R."/>
            <person name="Jetten M.S.M."/>
            <person name="Mascher T."/>
            <person name="Medema M.H."/>
            <person name="Devos D.P."/>
            <person name="Kaster A.-K."/>
            <person name="Ovreas L."/>
            <person name="Rohde M."/>
            <person name="Galperin M.Y."/>
            <person name="Jogler C."/>
        </authorList>
    </citation>
    <scope>NUCLEOTIDE SEQUENCE [LARGE SCALE GENOMIC DNA]</scope>
    <source>
        <strain evidence="2 3">Pla100</strain>
    </source>
</reference>
<feature type="domain" description="Transposase IS200-like" evidence="1">
    <location>
        <begin position="9"/>
        <end position="137"/>
    </location>
</feature>
<dbReference type="EMBL" id="SJPM01000004">
    <property type="protein sequence ID" value="TWT97324.1"/>
    <property type="molecule type" value="Genomic_DNA"/>
</dbReference>
<sequence>MSDYRRWFVPGGTYFLTLVTYQRQPILTTDEGRDLLRESILDVWRPHRFKLVAAVLLPDHFHLMMSLPTGDFRYSMRIQRIKSGFTRRWLEAGYSEVEVTEAERKKNQHGIWQPRFWEHTVQDEDDLHRCADYIHWNPRKHELVKRVVDYPWSSFHRFVREGHYELHWGGECPESLKSTKPSWGEP</sequence>
<dbReference type="NCBIfam" id="NF047646">
    <property type="entry name" value="REP_Tyr_transpos"/>
    <property type="match status" value="1"/>
</dbReference>
<dbReference type="PANTHER" id="PTHR36966:SF1">
    <property type="entry name" value="REP-ASSOCIATED TYROSINE TRANSPOSASE"/>
    <property type="match status" value="1"/>
</dbReference>
<proteinExistence type="predicted"/>
<dbReference type="InterPro" id="IPR052715">
    <property type="entry name" value="RAYT_transposase"/>
</dbReference>
<dbReference type="PANTHER" id="PTHR36966">
    <property type="entry name" value="REP-ASSOCIATED TYROSINE TRANSPOSASE"/>
    <property type="match status" value="1"/>
</dbReference>
<dbReference type="InterPro" id="IPR036515">
    <property type="entry name" value="Transposase_17_sf"/>
</dbReference>
<evidence type="ECO:0000313" key="2">
    <source>
        <dbReference type="EMBL" id="TWT97324.1"/>
    </source>
</evidence>
<evidence type="ECO:0000259" key="1">
    <source>
        <dbReference type="SMART" id="SM01321"/>
    </source>
</evidence>
<accession>A0A5C6ABD9</accession>
<dbReference type="SUPFAM" id="SSF143422">
    <property type="entry name" value="Transposase IS200-like"/>
    <property type="match status" value="1"/>
</dbReference>
<dbReference type="GO" id="GO:0006313">
    <property type="term" value="P:DNA transposition"/>
    <property type="evidence" value="ECO:0007669"/>
    <property type="project" value="InterPro"/>
</dbReference>
<dbReference type="AlphaFoldDB" id="A0A5C6ABD9"/>
<protein>
    <submittedName>
        <fullName evidence="2">Transposase IS200 like protein</fullName>
    </submittedName>
</protein>
<dbReference type="GO" id="GO:0043565">
    <property type="term" value="F:sequence-specific DNA binding"/>
    <property type="evidence" value="ECO:0007669"/>
    <property type="project" value="TreeGrafter"/>
</dbReference>
<dbReference type="Gene3D" id="3.30.70.1290">
    <property type="entry name" value="Transposase IS200-like"/>
    <property type="match status" value="1"/>
</dbReference>
<organism evidence="2 3">
    <name type="scientific">Neorhodopirellula pilleata</name>
    <dbReference type="NCBI Taxonomy" id="2714738"/>
    <lineage>
        <taxon>Bacteria</taxon>
        <taxon>Pseudomonadati</taxon>
        <taxon>Planctomycetota</taxon>
        <taxon>Planctomycetia</taxon>
        <taxon>Pirellulales</taxon>
        <taxon>Pirellulaceae</taxon>
        <taxon>Neorhodopirellula</taxon>
    </lineage>
</organism>
<evidence type="ECO:0000313" key="3">
    <source>
        <dbReference type="Proteomes" id="UP000316213"/>
    </source>
</evidence>
<keyword evidence="3" id="KW-1185">Reference proteome</keyword>
<comment type="caution">
    <text evidence="2">The sequence shown here is derived from an EMBL/GenBank/DDBJ whole genome shotgun (WGS) entry which is preliminary data.</text>
</comment>